<dbReference type="RefSeq" id="WP_189399965.1">
    <property type="nucleotide sequence ID" value="NZ_BMXA01000002.1"/>
</dbReference>
<keyword evidence="2" id="KW-1185">Reference proteome</keyword>
<organism evidence="1 2">
    <name type="scientific">Arenicella chitinivorans</name>
    <dbReference type="NCBI Taxonomy" id="1329800"/>
    <lineage>
        <taxon>Bacteria</taxon>
        <taxon>Pseudomonadati</taxon>
        <taxon>Pseudomonadota</taxon>
        <taxon>Gammaproteobacteria</taxon>
        <taxon>Arenicellales</taxon>
        <taxon>Arenicellaceae</taxon>
        <taxon>Arenicella</taxon>
    </lineage>
</organism>
<comment type="caution">
    <text evidence="1">The sequence shown here is derived from an EMBL/GenBank/DDBJ whole genome shotgun (WGS) entry which is preliminary data.</text>
</comment>
<gene>
    <name evidence="1" type="ORF">GCM10008090_17830</name>
</gene>
<evidence type="ECO:0000313" key="1">
    <source>
        <dbReference type="EMBL" id="GHA08406.1"/>
    </source>
</evidence>
<sequence>MLRKSFLRLRRAALKLLVPEWVWPRHVQIGPVEVALRGTPYSFGIKRLLSKDPDSYERAERTLLAHLRSDDHVIEYGSSIGVLTALICERVQNGKVISVEASATLIEYSRTWLSRYSQLTQVHAAAFPVNDRIDLSFSFDDADGSLGGMVNYDKSKPMAGGLNTFFVSDAKDVDGFRPTVLIVDIEGSEDIILSEPMNLPVSIDRIIIELHSFIYGRETEKQIVERIQQQGFQLEKRVESVHYFTRA</sequence>
<dbReference type="AlphaFoldDB" id="A0A918RQL8"/>
<dbReference type="SUPFAM" id="SSF53335">
    <property type="entry name" value="S-adenosyl-L-methionine-dependent methyltransferases"/>
    <property type="match status" value="1"/>
</dbReference>
<evidence type="ECO:0008006" key="3">
    <source>
        <dbReference type="Google" id="ProtNLM"/>
    </source>
</evidence>
<dbReference type="Proteomes" id="UP000614811">
    <property type="component" value="Unassembled WGS sequence"/>
</dbReference>
<proteinExistence type="predicted"/>
<dbReference type="Gene3D" id="3.40.50.150">
    <property type="entry name" value="Vaccinia Virus protein VP39"/>
    <property type="match status" value="1"/>
</dbReference>
<accession>A0A918RQL8</accession>
<reference evidence="1" key="1">
    <citation type="journal article" date="2014" name="Int. J. Syst. Evol. Microbiol.">
        <title>Complete genome sequence of Corynebacterium casei LMG S-19264T (=DSM 44701T), isolated from a smear-ripened cheese.</title>
        <authorList>
            <consortium name="US DOE Joint Genome Institute (JGI-PGF)"/>
            <person name="Walter F."/>
            <person name="Albersmeier A."/>
            <person name="Kalinowski J."/>
            <person name="Ruckert C."/>
        </authorList>
    </citation>
    <scope>NUCLEOTIDE SEQUENCE</scope>
    <source>
        <strain evidence="1">KCTC 12711</strain>
    </source>
</reference>
<reference evidence="1" key="2">
    <citation type="submission" date="2020-09" db="EMBL/GenBank/DDBJ databases">
        <authorList>
            <person name="Sun Q."/>
            <person name="Kim S."/>
        </authorList>
    </citation>
    <scope>NUCLEOTIDE SEQUENCE</scope>
    <source>
        <strain evidence="1">KCTC 12711</strain>
    </source>
</reference>
<dbReference type="EMBL" id="BMXA01000002">
    <property type="protein sequence ID" value="GHA08406.1"/>
    <property type="molecule type" value="Genomic_DNA"/>
</dbReference>
<evidence type="ECO:0000313" key="2">
    <source>
        <dbReference type="Proteomes" id="UP000614811"/>
    </source>
</evidence>
<protein>
    <recommendedName>
        <fullName evidence="3">FkbM family methyltransferase</fullName>
    </recommendedName>
</protein>
<name>A0A918RQL8_9GAMM</name>
<dbReference type="InterPro" id="IPR029063">
    <property type="entry name" value="SAM-dependent_MTases_sf"/>
</dbReference>